<accession>A0A507DD11</accession>
<organism evidence="1 2">
    <name type="scientific">Synchytrium endobioticum</name>
    <dbReference type="NCBI Taxonomy" id="286115"/>
    <lineage>
        <taxon>Eukaryota</taxon>
        <taxon>Fungi</taxon>
        <taxon>Fungi incertae sedis</taxon>
        <taxon>Chytridiomycota</taxon>
        <taxon>Chytridiomycota incertae sedis</taxon>
        <taxon>Chytridiomycetes</taxon>
        <taxon>Synchytriales</taxon>
        <taxon>Synchytriaceae</taxon>
        <taxon>Synchytrium</taxon>
    </lineage>
</organism>
<evidence type="ECO:0000313" key="2">
    <source>
        <dbReference type="Proteomes" id="UP000320475"/>
    </source>
</evidence>
<dbReference type="AlphaFoldDB" id="A0A507DD11"/>
<dbReference type="VEuPathDB" id="FungiDB:SeMB42_g05473"/>
<proteinExistence type="predicted"/>
<sequence>MDAAPTRRAGRPYDIIVWYAPERTSVHRCIGASRVQRLARRIENSRKLAYGPLHLQVFSLNGAYHGSSTTNTTGPKKLMPCVLWFDKGRNDILHQGHPN</sequence>
<dbReference type="EMBL" id="QEAM01000036">
    <property type="protein sequence ID" value="TPX49301.1"/>
    <property type="molecule type" value="Genomic_DNA"/>
</dbReference>
<name>A0A507DD11_9FUNG</name>
<reference evidence="1 2" key="1">
    <citation type="journal article" date="2019" name="Sci. Rep.">
        <title>Comparative genomics of chytrid fungi reveal insights into the obligate biotrophic and pathogenic lifestyle of Synchytrium endobioticum.</title>
        <authorList>
            <person name="van de Vossenberg B.T.L.H."/>
            <person name="Warris S."/>
            <person name="Nguyen H.D.T."/>
            <person name="van Gent-Pelzer M.P.E."/>
            <person name="Joly D.L."/>
            <person name="van de Geest H.C."/>
            <person name="Bonants P.J.M."/>
            <person name="Smith D.S."/>
            <person name="Levesque C.A."/>
            <person name="van der Lee T.A.J."/>
        </authorList>
    </citation>
    <scope>NUCLEOTIDE SEQUENCE [LARGE SCALE GENOMIC DNA]</scope>
    <source>
        <strain evidence="1 2">LEV6574</strain>
    </source>
</reference>
<gene>
    <name evidence="1" type="ORF">SeLEV6574_g01536</name>
</gene>
<comment type="caution">
    <text evidence="1">The sequence shown here is derived from an EMBL/GenBank/DDBJ whole genome shotgun (WGS) entry which is preliminary data.</text>
</comment>
<protein>
    <submittedName>
        <fullName evidence="1">Uncharacterized protein</fullName>
    </submittedName>
</protein>
<dbReference type="Proteomes" id="UP000320475">
    <property type="component" value="Unassembled WGS sequence"/>
</dbReference>
<evidence type="ECO:0000313" key="1">
    <source>
        <dbReference type="EMBL" id="TPX49301.1"/>
    </source>
</evidence>